<evidence type="ECO:0000313" key="1">
    <source>
        <dbReference type="EMBL" id="TCN87876.1"/>
    </source>
</evidence>
<dbReference type="AlphaFoldDB" id="A0A4V6NMB4"/>
<accession>A0A4V6NMB4</accession>
<dbReference type="EMBL" id="SLWF01000004">
    <property type="protein sequence ID" value="TCN87876.1"/>
    <property type="molecule type" value="Genomic_DNA"/>
</dbReference>
<dbReference type="Proteomes" id="UP000294832">
    <property type="component" value="Unassembled WGS sequence"/>
</dbReference>
<keyword evidence="2" id="KW-1185">Reference proteome</keyword>
<reference evidence="1 2" key="1">
    <citation type="submission" date="2019-03" db="EMBL/GenBank/DDBJ databases">
        <title>Freshwater and sediment microbial communities from various areas in North America, analyzing microbe dynamics in response to fracking.</title>
        <authorList>
            <person name="Lamendella R."/>
        </authorList>
    </citation>
    <scope>NUCLEOTIDE SEQUENCE [LARGE SCALE GENOMIC DNA]</scope>
    <source>
        <strain evidence="1 2">74A</strain>
    </source>
</reference>
<proteinExistence type="predicted"/>
<name>A0A4V6NMB4_9GAMM</name>
<dbReference type="Pfam" id="PF13148">
    <property type="entry name" value="DUF3987"/>
    <property type="match status" value="1"/>
</dbReference>
<dbReference type="OrthoDB" id="6399317at2"/>
<dbReference type="RefSeq" id="WP_133037995.1">
    <property type="nucleotide sequence ID" value="NZ_SLWF01000004.1"/>
</dbReference>
<sequence length="473" mass="51387">MNNPKKSLDFADPQGRQQLSNLMPIKPQQESNLTSTNAAEKLGLAAIGKGNALVTFGADVARAYQFPTNTAILTVMGIFSGYAGLKYCVQYPNQERLPMGLYVVAEQPPAAAKSSVLHTATMPCLKAIKRLNDSRLANATEEEPARAIRILGSNTTPEALESDHAKVNEGYFSLASAEQGLSDVLLGLTTDRKADSDLILKGFNGEWHSASRVTRQGYQGIVHGAVTLLAQSGSIDTILAKSNGTGIAERFLMLSEPTLLGKRRFGKAKPNFVDRELKANYAKAVDNIGDWMLANNHYPLLEHLVSLEIEQQGWLAIADKQQEIEPQLADGELYSHGVLRGIFGKIDMQVMKLAATLHIADCLMTDKAVGGFIPYSVVKVAIDMAEALAANVRLILEEKGIIGKSAECEAILRVFEKGGTKTERDIIQSRSRVAPFKTMTGNRSDAIRAAIATCINEGSLTYNLTNPLRYRLP</sequence>
<evidence type="ECO:0000313" key="2">
    <source>
        <dbReference type="Proteomes" id="UP000294832"/>
    </source>
</evidence>
<protein>
    <submittedName>
        <fullName evidence="1">Uncharacterized protein DUF3987</fullName>
    </submittedName>
</protein>
<dbReference type="InterPro" id="IPR025048">
    <property type="entry name" value="DUF3987"/>
</dbReference>
<organism evidence="1 2">
    <name type="scientific">Shewanella fodinae</name>
    <dbReference type="NCBI Taxonomy" id="552357"/>
    <lineage>
        <taxon>Bacteria</taxon>
        <taxon>Pseudomonadati</taxon>
        <taxon>Pseudomonadota</taxon>
        <taxon>Gammaproteobacteria</taxon>
        <taxon>Alteromonadales</taxon>
        <taxon>Shewanellaceae</taxon>
        <taxon>Shewanella</taxon>
    </lineage>
</organism>
<comment type="caution">
    <text evidence="1">The sequence shown here is derived from an EMBL/GenBank/DDBJ whole genome shotgun (WGS) entry which is preliminary data.</text>
</comment>
<gene>
    <name evidence="1" type="ORF">EDC91_1047</name>
</gene>